<sequence>MNRLPPECLLNIIRYSNLQDVICLLRTSKHWHSVITSNETIIYQRLAGDYDSKMGHGPFHHLQDALDTWASPSARPIKTWKQYCKLQATTEQRWTGKHAPSYTLDFCGSTPTGLVQNIQIDLEKSLLLTTEIGRGGAVDHIVVRCLLDNSHPTLFTLSMDYDIIHRVELSNGFLVCKSQEKLSVWRWAQDQQRDPVHLEPAPWQTLIYERATRLADAPHRGELIPILAIPKPNFSLYPLIRFRYPTLCIWSQMHQPIRFWNFESRSFERSIELNRPDTNSIMIYDRLTCDLVFHFEYDCVDIGRLYSTLPSLSRGFQDRFEEYVLSHHRDPESTHRDPQIWLDEDRVVEVYSSPTGNNLVGVMSNGRIFHCPIDLENPGASKGRISFTRVQTNLWTAAYDGHKIVAHGPQGLSIIYLVDQQQPGTFPAITMYHAPAFRRREFEIHDRVEMTRDTCWLNFRPNQGPWPTTVGMVDFAQEFEGEDETTVVAES</sequence>
<evidence type="ECO:0000259" key="1">
    <source>
        <dbReference type="PROSITE" id="PS50181"/>
    </source>
</evidence>
<proteinExistence type="predicted"/>
<name>A0A0K6FUD4_9AGAM</name>
<dbReference type="SUPFAM" id="SSF81383">
    <property type="entry name" value="F-box domain"/>
    <property type="match status" value="1"/>
</dbReference>
<dbReference type="Gene3D" id="1.20.1280.50">
    <property type="match status" value="1"/>
</dbReference>
<evidence type="ECO:0000313" key="3">
    <source>
        <dbReference type="Proteomes" id="UP000044841"/>
    </source>
</evidence>
<dbReference type="Pfam" id="PF00646">
    <property type="entry name" value="F-box"/>
    <property type="match status" value="1"/>
</dbReference>
<dbReference type="InterPro" id="IPR001810">
    <property type="entry name" value="F-box_dom"/>
</dbReference>
<dbReference type="AlphaFoldDB" id="A0A0K6FUD4"/>
<dbReference type="PROSITE" id="PS50181">
    <property type="entry name" value="FBOX"/>
    <property type="match status" value="1"/>
</dbReference>
<keyword evidence="3" id="KW-1185">Reference proteome</keyword>
<dbReference type="Proteomes" id="UP000044841">
    <property type="component" value="Unassembled WGS sequence"/>
</dbReference>
<dbReference type="CDD" id="cd09917">
    <property type="entry name" value="F-box_SF"/>
    <property type="match status" value="1"/>
</dbReference>
<gene>
    <name evidence="2" type="ORF">RSOLAG22IIIB_04131</name>
</gene>
<dbReference type="InterPro" id="IPR036047">
    <property type="entry name" value="F-box-like_dom_sf"/>
</dbReference>
<feature type="domain" description="F-box" evidence="1">
    <location>
        <begin position="1"/>
        <end position="46"/>
    </location>
</feature>
<accession>A0A0K6FUD4</accession>
<evidence type="ECO:0000313" key="2">
    <source>
        <dbReference type="EMBL" id="CUA69875.1"/>
    </source>
</evidence>
<dbReference type="EMBL" id="CYGV01001001">
    <property type="protein sequence ID" value="CUA69875.1"/>
    <property type="molecule type" value="Genomic_DNA"/>
</dbReference>
<organism evidence="2 3">
    <name type="scientific">Rhizoctonia solani</name>
    <dbReference type="NCBI Taxonomy" id="456999"/>
    <lineage>
        <taxon>Eukaryota</taxon>
        <taxon>Fungi</taxon>
        <taxon>Dikarya</taxon>
        <taxon>Basidiomycota</taxon>
        <taxon>Agaricomycotina</taxon>
        <taxon>Agaricomycetes</taxon>
        <taxon>Cantharellales</taxon>
        <taxon>Ceratobasidiaceae</taxon>
        <taxon>Rhizoctonia</taxon>
    </lineage>
</organism>
<reference evidence="2 3" key="1">
    <citation type="submission" date="2015-07" db="EMBL/GenBank/DDBJ databases">
        <authorList>
            <person name="Noorani M."/>
        </authorList>
    </citation>
    <scope>NUCLEOTIDE SEQUENCE [LARGE SCALE GENOMIC DNA]</scope>
    <source>
        <strain evidence="2">BBA 69670</strain>
    </source>
</reference>
<protein>
    <recommendedName>
        <fullName evidence="1">F-box domain-containing protein</fullName>
    </recommendedName>
</protein>